<reference evidence="1" key="1">
    <citation type="submission" date="2021-11" db="EMBL/GenBank/DDBJ databases">
        <authorList>
            <person name="Bulgarelli D."/>
        </authorList>
    </citation>
    <scope>NUCLEOTIDE SEQUENCE</scope>
    <source>
        <strain evidence="1">Bi133</strain>
    </source>
</reference>
<accession>A0A9W4KQX9</accession>
<evidence type="ECO:0008006" key="3">
    <source>
        <dbReference type="Google" id="ProtNLM"/>
    </source>
</evidence>
<protein>
    <recommendedName>
        <fullName evidence="3">DUF2971 domain-containing protein</fullName>
    </recommendedName>
</protein>
<gene>
    <name evidence="1" type="ORF">SRABI133_01519</name>
</gene>
<proteinExistence type="predicted"/>
<evidence type="ECO:0000313" key="1">
    <source>
        <dbReference type="EMBL" id="CAH0184875.1"/>
    </source>
</evidence>
<dbReference type="InterPro" id="IPR021352">
    <property type="entry name" value="DUF2971"/>
</dbReference>
<name>A0A9W4KQX9_9BACI</name>
<sequence>MNNWLSDFMTLFSSDMEDAYRFKHLHIPQKLYKYQSLSERNIDSLKNNKVWFSNPKNLNDPFDCSALYYDEEFLLNKLSNKNVFGIANSNDIKASLRFIQRMTKITCFTENPFNMPMWAHYGDNHKGICVEYDLTQLPFESKLSRGLYPVKYENKRYDGTNILKMIYENDSVSSAMLFYTMLFKHQSWSYEKEWRIILMGDDGKGGLEDFPIKPTGIYFGLNTNRAQVKNVMSILDDDIKINRLRMQNDEYFNLESYEWEQKGKKRKKHKDR</sequence>
<dbReference type="Pfam" id="PF11185">
    <property type="entry name" value="DUF2971"/>
    <property type="match status" value="1"/>
</dbReference>
<organism evidence="1 2">
    <name type="scientific">Peribacillus simplex</name>
    <dbReference type="NCBI Taxonomy" id="1478"/>
    <lineage>
        <taxon>Bacteria</taxon>
        <taxon>Bacillati</taxon>
        <taxon>Bacillota</taxon>
        <taxon>Bacilli</taxon>
        <taxon>Bacillales</taxon>
        <taxon>Bacillaceae</taxon>
        <taxon>Peribacillus</taxon>
    </lineage>
</organism>
<evidence type="ECO:0000313" key="2">
    <source>
        <dbReference type="Proteomes" id="UP000789326"/>
    </source>
</evidence>
<comment type="caution">
    <text evidence="1">The sequence shown here is derived from an EMBL/GenBank/DDBJ whole genome shotgun (WGS) entry which is preliminary data.</text>
</comment>
<dbReference type="AlphaFoldDB" id="A0A9W4KQX9"/>
<dbReference type="RefSeq" id="WP_230301401.1">
    <property type="nucleotide sequence ID" value="NZ_CAKKMG010000014.1"/>
</dbReference>
<dbReference type="Proteomes" id="UP000789326">
    <property type="component" value="Unassembled WGS sequence"/>
</dbReference>
<dbReference type="EMBL" id="CAKKMG010000014">
    <property type="protein sequence ID" value="CAH0184875.1"/>
    <property type="molecule type" value="Genomic_DNA"/>
</dbReference>